<dbReference type="Proteomes" id="UP000286208">
    <property type="component" value="Unassembled WGS sequence"/>
</dbReference>
<sequence length="188" mass="19238">MRIRVATTSIAVAIALAGCASDDTGADRTAPTLDATAPSEQSQIYSAALQQLLRVDNPHAGAPAPPPSVHIVDSPASRSSELFIAADGPQLDSEVKKEIAAQSEPITTVEFITAPEQQRIIERGGAVEGDPGGVIVGLAAPAYQDDGTVQVGAGLWCGFDCGIGLTYVLDDVDGQWTVTGTTGPVTIA</sequence>
<keyword evidence="3" id="KW-1185">Reference proteome</keyword>
<comment type="caution">
    <text evidence="2">The sequence shown here is derived from an EMBL/GenBank/DDBJ whole genome shotgun (WGS) entry which is preliminary data.</text>
</comment>
<organism evidence="2 3">
    <name type="scientific">Prescottella agglutinans</name>
    <dbReference type="NCBI Taxonomy" id="1644129"/>
    <lineage>
        <taxon>Bacteria</taxon>
        <taxon>Bacillati</taxon>
        <taxon>Actinomycetota</taxon>
        <taxon>Actinomycetes</taxon>
        <taxon>Mycobacteriales</taxon>
        <taxon>Nocardiaceae</taxon>
        <taxon>Prescottella</taxon>
    </lineage>
</organism>
<feature type="chain" id="PRO_5038884998" evidence="1">
    <location>
        <begin position="21"/>
        <end position="188"/>
    </location>
</feature>
<evidence type="ECO:0000256" key="1">
    <source>
        <dbReference type="SAM" id="SignalP"/>
    </source>
</evidence>
<name>A0A438BD53_9NOCA</name>
<dbReference type="AlphaFoldDB" id="A0A438BD53"/>
<dbReference type="RefSeq" id="WP_127916904.1">
    <property type="nucleotide sequence ID" value="NZ_RKLP01000007.1"/>
</dbReference>
<accession>A0A438BD53</accession>
<proteinExistence type="predicted"/>
<evidence type="ECO:0000313" key="2">
    <source>
        <dbReference type="EMBL" id="RVW08841.1"/>
    </source>
</evidence>
<reference evidence="2 3" key="1">
    <citation type="submission" date="2018-11" db="EMBL/GenBank/DDBJ databases">
        <title>Rhodococcus spongicola sp. nov. and Rhodococcus xishaensis sp. nov. from marine sponges.</title>
        <authorList>
            <person name="Li L."/>
            <person name="Lin H.W."/>
        </authorList>
    </citation>
    <scope>NUCLEOTIDE SEQUENCE [LARGE SCALE GENOMIC DNA]</scope>
    <source>
        <strain evidence="2 3">CCTCC AB2014297</strain>
    </source>
</reference>
<dbReference type="EMBL" id="RKLP01000007">
    <property type="protein sequence ID" value="RVW08841.1"/>
    <property type="molecule type" value="Genomic_DNA"/>
</dbReference>
<dbReference type="PROSITE" id="PS51257">
    <property type="entry name" value="PROKAR_LIPOPROTEIN"/>
    <property type="match status" value="1"/>
</dbReference>
<protein>
    <submittedName>
        <fullName evidence="2">Uncharacterized protein</fullName>
    </submittedName>
</protein>
<feature type="signal peptide" evidence="1">
    <location>
        <begin position="1"/>
        <end position="20"/>
    </location>
</feature>
<keyword evidence="1" id="KW-0732">Signal</keyword>
<dbReference type="OrthoDB" id="4466177at2"/>
<gene>
    <name evidence="2" type="ORF">EGT67_15125</name>
</gene>
<evidence type="ECO:0000313" key="3">
    <source>
        <dbReference type="Proteomes" id="UP000286208"/>
    </source>
</evidence>